<dbReference type="GO" id="GO:0016740">
    <property type="term" value="F:transferase activity"/>
    <property type="evidence" value="ECO:0007669"/>
    <property type="project" value="UniProtKB-KW"/>
</dbReference>
<dbReference type="EMBL" id="QQTP01000005">
    <property type="protein sequence ID" value="RDJ25392.1"/>
    <property type="molecule type" value="Genomic_DNA"/>
</dbReference>
<evidence type="ECO:0000313" key="9">
    <source>
        <dbReference type="EMBL" id="RDJ25392.1"/>
    </source>
</evidence>
<feature type="domain" description="AlgX/AlgJ SGNH hydrolase-like" evidence="8">
    <location>
        <begin position="91"/>
        <end position="252"/>
    </location>
</feature>
<accession>A0A370L710</accession>
<dbReference type="UniPathway" id="UPA00286"/>
<evidence type="ECO:0000313" key="10">
    <source>
        <dbReference type="Proteomes" id="UP000255207"/>
    </source>
</evidence>
<keyword evidence="10" id="KW-1185">Reference proteome</keyword>
<gene>
    <name evidence="9" type="ORF">DWE98_11725</name>
</gene>
<evidence type="ECO:0000256" key="6">
    <source>
        <dbReference type="ARBA" id="ARBA00022841"/>
    </source>
</evidence>
<dbReference type="GO" id="GO:0042121">
    <property type="term" value="P:alginic acid biosynthetic process"/>
    <property type="evidence" value="ECO:0007669"/>
    <property type="project" value="UniProtKB-UniPathway"/>
</dbReference>
<keyword evidence="3" id="KW-0808">Transferase</keyword>
<keyword evidence="7" id="KW-1133">Transmembrane helix</keyword>
<proteinExistence type="predicted"/>
<organism evidence="9 10">
    <name type="scientific">Bosea caraganae</name>
    <dbReference type="NCBI Taxonomy" id="2763117"/>
    <lineage>
        <taxon>Bacteria</taxon>
        <taxon>Pseudomonadati</taxon>
        <taxon>Pseudomonadota</taxon>
        <taxon>Alphaproteobacteria</taxon>
        <taxon>Hyphomicrobiales</taxon>
        <taxon>Boseaceae</taxon>
        <taxon>Bosea</taxon>
    </lineage>
</organism>
<evidence type="ECO:0000256" key="2">
    <source>
        <dbReference type="ARBA" id="ARBA00005182"/>
    </source>
</evidence>
<evidence type="ECO:0000259" key="8">
    <source>
        <dbReference type="Pfam" id="PF16822"/>
    </source>
</evidence>
<keyword evidence="6" id="KW-0016">Alginate biosynthesis</keyword>
<comment type="caution">
    <text evidence="9">The sequence shown here is derived from an EMBL/GenBank/DDBJ whole genome shotgun (WGS) entry which is preliminary data.</text>
</comment>
<protein>
    <recommendedName>
        <fullName evidence="8">AlgX/AlgJ SGNH hydrolase-like domain-containing protein</fullName>
    </recommendedName>
</protein>
<name>A0A370L710_9HYPH</name>
<dbReference type="Pfam" id="PF16822">
    <property type="entry name" value="ALGX"/>
    <property type="match status" value="1"/>
</dbReference>
<dbReference type="GO" id="GO:0042597">
    <property type="term" value="C:periplasmic space"/>
    <property type="evidence" value="ECO:0007669"/>
    <property type="project" value="UniProtKB-SubCell"/>
</dbReference>
<comment type="pathway">
    <text evidence="2">Glycan biosynthesis; alginate biosynthesis.</text>
</comment>
<dbReference type="Proteomes" id="UP000255207">
    <property type="component" value="Unassembled WGS sequence"/>
</dbReference>
<evidence type="ECO:0000256" key="3">
    <source>
        <dbReference type="ARBA" id="ARBA00022679"/>
    </source>
</evidence>
<keyword evidence="7" id="KW-0812">Transmembrane</keyword>
<evidence type="ECO:0000256" key="5">
    <source>
        <dbReference type="ARBA" id="ARBA00022764"/>
    </source>
</evidence>
<reference evidence="10" key="1">
    <citation type="submission" date="2018-07" db="EMBL/GenBank/DDBJ databases">
        <authorList>
            <person name="Safronova V.I."/>
            <person name="Chirak E.R."/>
            <person name="Sazanova A.L."/>
        </authorList>
    </citation>
    <scope>NUCLEOTIDE SEQUENCE [LARGE SCALE GENOMIC DNA]</scope>
    <source>
        <strain evidence="10">RCAM04685</strain>
    </source>
</reference>
<evidence type="ECO:0000256" key="7">
    <source>
        <dbReference type="SAM" id="Phobius"/>
    </source>
</evidence>
<keyword evidence="4" id="KW-0732">Signal</keyword>
<dbReference type="AlphaFoldDB" id="A0A370L710"/>
<dbReference type="InterPro" id="IPR031811">
    <property type="entry name" value="ALGX/ALGJ_SGNH-like"/>
</dbReference>
<evidence type="ECO:0000256" key="1">
    <source>
        <dbReference type="ARBA" id="ARBA00004418"/>
    </source>
</evidence>
<keyword evidence="7" id="KW-0472">Membrane</keyword>
<keyword evidence="5" id="KW-0574">Periplasm</keyword>
<comment type="subcellular location">
    <subcellularLocation>
        <location evidence="1">Periplasm</location>
    </subcellularLocation>
</comment>
<dbReference type="OrthoDB" id="175771at2"/>
<sequence>MRQITNLIMTITFVLMIGVPFVGLWFEPAANAEQRKLASFPELQTVRDGARPFTLKLEAFVNDRFGFRKAFLDLQAWLSFYGFGVSSSPRVIAGKDGWLFYTEDGSLSDLLGKTPPDQALTDAWVSSTKQRAAWLAERGIQYRVVIVPDKHSVYRDKLPPLLRPARKTRLDYLMAGLAAEPSVIDLRAEMTAKRSFPHDLYFRTDTHWNSLGASVAYSRIMASLDAPVAEGEFALALGPSRPRDLAVMARTESSEADIVPSQGSKATCAPGQVLPPLGLDVGAVLAMSAATCPGEQSTALIFHDSFMVSLTPFIRQGFERTVFAWTRPSDDLFVRMVEQEKPTVVIEERVERFMSFAPGTDLAGARGRYASLDSRNFTTASLAARENIYQLIRNGAVVEGDRIVSRGETWAEITGGPADGGFVGVGANQDGKILLHGWAAMVPKLKPAEYVILTRGKNVIFTAGVGTSRLDVANHYDAPAMEDTGFAFLMPKDILNSRSGDVRMFAVAGRMVHRIQPIDGALERLGDSKR</sequence>
<evidence type="ECO:0000256" key="4">
    <source>
        <dbReference type="ARBA" id="ARBA00022729"/>
    </source>
</evidence>
<feature type="transmembrane region" description="Helical" evidence="7">
    <location>
        <begin position="7"/>
        <end position="26"/>
    </location>
</feature>